<evidence type="ECO:0000313" key="5">
    <source>
        <dbReference type="EMBL" id="AES71818.2"/>
    </source>
</evidence>
<feature type="region of interest" description="Disordered" evidence="3">
    <location>
        <begin position="1"/>
        <end position="33"/>
    </location>
</feature>
<dbReference type="Proteomes" id="UP000002051">
    <property type="component" value="Chromosome 3"/>
</dbReference>
<dbReference type="AlphaFoldDB" id="G7J9H9"/>
<dbReference type="SUPFAM" id="SSF54403">
    <property type="entry name" value="Cystatin/monellin"/>
    <property type="match status" value="1"/>
</dbReference>
<keyword evidence="7" id="KW-1185">Reference proteome</keyword>
<accession>A0A0C3VKC1</accession>
<dbReference type="HOGENOM" id="CLU_114700_0_0_1"/>
<dbReference type="CDD" id="cd00042">
    <property type="entry name" value="CY"/>
    <property type="match status" value="1"/>
</dbReference>
<dbReference type="EnsemblPlants" id="AES71818">
    <property type="protein sequence ID" value="AES71818"/>
    <property type="gene ID" value="MTR_3g083100"/>
</dbReference>
<dbReference type="Pfam" id="PF00031">
    <property type="entry name" value="Cystatin"/>
    <property type="match status" value="1"/>
</dbReference>
<evidence type="ECO:0000313" key="7">
    <source>
        <dbReference type="Proteomes" id="UP000002051"/>
    </source>
</evidence>
<sequence>METFVFGAIRPRPESCEPEKEPEPESESNSKSKVVLRPNWDWQLKPLEDLTPFNAIPVPFLAMTCSSNFPRPIDIDDDDDDKRPLLTHLSKFSLDKYNAENKGSNYEFEKLVKAARRPVPRGTYYITFEAKDATDTDASNRPATTFQAHVWNKSSARKKFEKELPVVKSCSIKT</sequence>
<evidence type="ECO:0000259" key="4">
    <source>
        <dbReference type="Pfam" id="PF00031"/>
    </source>
</evidence>
<keyword evidence="2" id="KW-0789">Thiol protease inhibitor</keyword>
<evidence type="ECO:0000313" key="6">
    <source>
        <dbReference type="EnsemblPlants" id="AES71818"/>
    </source>
</evidence>
<reference evidence="5 7" key="1">
    <citation type="journal article" date="2011" name="Nature">
        <title>The Medicago genome provides insight into the evolution of rhizobial symbioses.</title>
        <authorList>
            <person name="Young N.D."/>
            <person name="Debelle F."/>
            <person name="Oldroyd G.E."/>
            <person name="Geurts R."/>
            <person name="Cannon S.B."/>
            <person name="Udvardi M.K."/>
            <person name="Benedito V.A."/>
            <person name="Mayer K.F."/>
            <person name="Gouzy J."/>
            <person name="Schoof H."/>
            <person name="Van de Peer Y."/>
            <person name="Proost S."/>
            <person name="Cook D.R."/>
            <person name="Meyers B.C."/>
            <person name="Spannagl M."/>
            <person name="Cheung F."/>
            <person name="De Mita S."/>
            <person name="Krishnakumar V."/>
            <person name="Gundlach H."/>
            <person name="Zhou S."/>
            <person name="Mudge J."/>
            <person name="Bharti A.K."/>
            <person name="Murray J.D."/>
            <person name="Naoumkina M.A."/>
            <person name="Rosen B."/>
            <person name="Silverstein K.A."/>
            <person name="Tang H."/>
            <person name="Rombauts S."/>
            <person name="Zhao P.X."/>
            <person name="Zhou P."/>
            <person name="Barbe V."/>
            <person name="Bardou P."/>
            <person name="Bechner M."/>
            <person name="Bellec A."/>
            <person name="Berger A."/>
            <person name="Berges H."/>
            <person name="Bidwell S."/>
            <person name="Bisseling T."/>
            <person name="Choisne N."/>
            <person name="Couloux A."/>
            <person name="Denny R."/>
            <person name="Deshpande S."/>
            <person name="Dai X."/>
            <person name="Doyle J.J."/>
            <person name="Dudez A.M."/>
            <person name="Farmer A.D."/>
            <person name="Fouteau S."/>
            <person name="Franken C."/>
            <person name="Gibelin C."/>
            <person name="Gish J."/>
            <person name="Goldstein S."/>
            <person name="Gonzalez A.J."/>
            <person name="Green P.J."/>
            <person name="Hallab A."/>
            <person name="Hartog M."/>
            <person name="Hua A."/>
            <person name="Humphray S.J."/>
            <person name="Jeong D.H."/>
            <person name="Jing Y."/>
            <person name="Jocker A."/>
            <person name="Kenton S.M."/>
            <person name="Kim D.J."/>
            <person name="Klee K."/>
            <person name="Lai H."/>
            <person name="Lang C."/>
            <person name="Lin S."/>
            <person name="Macmil S.L."/>
            <person name="Magdelenat G."/>
            <person name="Matthews L."/>
            <person name="McCorrison J."/>
            <person name="Monaghan E.L."/>
            <person name="Mun J.H."/>
            <person name="Najar F.Z."/>
            <person name="Nicholson C."/>
            <person name="Noirot C."/>
            <person name="O'Bleness M."/>
            <person name="Paule C.R."/>
            <person name="Poulain J."/>
            <person name="Prion F."/>
            <person name="Qin B."/>
            <person name="Qu C."/>
            <person name="Retzel E.F."/>
            <person name="Riddle C."/>
            <person name="Sallet E."/>
            <person name="Samain S."/>
            <person name="Samson N."/>
            <person name="Sanders I."/>
            <person name="Saurat O."/>
            <person name="Scarpelli C."/>
            <person name="Schiex T."/>
            <person name="Segurens B."/>
            <person name="Severin A.J."/>
            <person name="Sherrier D.J."/>
            <person name="Shi R."/>
            <person name="Sims S."/>
            <person name="Singer S.R."/>
            <person name="Sinharoy S."/>
            <person name="Sterck L."/>
            <person name="Viollet A."/>
            <person name="Wang B.B."/>
            <person name="Wang K."/>
            <person name="Wang M."/>
            <person name="Wang X."/>
            <person name="Warfsmann J."/>
            <person name="Weissenbach J."/>
            <person name="White D.D."/>
            <person name="White J.D."/>
            <person name="Wiley G.B."/>
            <person name="Wincker P."/>
            <person name="Xing Y."/>
            <person name="Yang L."/>
            <person name="Yao Z."/>
            <person name="Ying F."/>
            <person name="Zhai J."/>
            <person name="Zhou L."/>
            <person name="Zuber A."/>
            <person name="Denarie J."/>
            <person name="Dixon R.A."/>
            <person name="May G.D."/>
            <person name="Schwartz D.C."/>
            <person name="Rogers J."/>
            <person name="Quetier F."/>
            <person name="Town C.D."/>
            <person name="Roe B.A."/>
        </authorList>
    </citation>
    <scope>NUCLEOTIDE SEQUENCE [LARGE SCALE GENOMIC DNA]</scope>
    <source>
        <strain evidence="5">A17</strain>
        <strain evidence="6 7">cv. Jemalong A17</strain>
    </source>
</reference>
<dbReference type="Gene3D" id="3.10.450.10">
    <property type="match status" value="1"/>
</dbReference>
<reference evidence="6" key="3">
    <citation type="submission" date="2015-04" db="UniProtKB">
        <authorList>
            <consortium name="EnsemblPlants"/>
        </authorList>
    </citation>
    <scope>IDENTIFICATION</scope>
    <source>
        <strain evidence="6">cv. Jemalong A17</strain>
    </source>
</reference>
<gene>
    <name evidence="5" type="ordered locus">MTR_3g083100</name>
</gene>
<dbReference type="InterPro" id="IPR006525">
    <property type="entry name" value="Cystatin-related_pln"/>
</dbReference>
<dbReference type="InterPro" id="IPR000010">
    <property type="entry name" value="Cystatin_dom"/>
</dbReference>
<dbReference type="GO" id="GO:0004869">
    <property type="term" value="F:cysteine-type endopeptidase inhibitor activity"/>
    <property type="evidence" value="ECO:0007669"/>
    <property type="project" value="UniProtKB-KW"/>
</dbReference>
<dbReference type="PANTHER" id="PTHR31228">
    <property type="entry name" value="CYSTATIN/MONELLIN SUPERFAMILY PROTEIN"/>
    <property type="match status" value="1"/>
</dbReference>
<name>G7J9H9_MEDTR</name>
<evidence type="ECO:0000256" key="2">
    <source>
        <dbReference type="ARBA" id="ARBA00022704"/>
    </source>
</evidence>
<dbReference type="PANTHER" id="PTHR31228:SF22">
    <property type="entry name" value="CYSTATIN_MONELLIN SUPERFAMILY PROTEIN"/>
    <property type="match status" value="1"/>
</dbReference>
<accession>G7J9H9</accession>
<evidence type="ECO:0000256" key="3">
    <source>
        <dbReference type="SAM" id="MobiDB-lite"/>
    </source>
</evidence>
<keyword evidence="1" id="KW-0646">Protease inhibitor</keyword>
<feature type="domain" description="Cystatin" evidence="4">
    <location>
        <begin position="81"/>
        <end position="153"/>
    </location>
</feature>
<protein>
    <submittedName>
        <fullName evidence="5">Plant cystatin-like protein</fullName>
    </submittedName>
</protein>
<feature type="compositionally biased region" description="Basic and acidic residues" evidence="3">
    <location>
        <begin position="11"/>
        <end position="23"/>
    </location>
</feature>
<dbReference type="EMBL" id="CM001219">
    <property type="protein sequence ID" value="AES71818.2"/>
    <property type="molecule type" value="Genomic_DNA"/>
</dbReference>
<evidence type="ECO:0000256" key="1">
    <source>
        <dbReference type="ARBA" id="ARBA00022690"/>
    </source>
</evidence>
<proteinExistence type="predicted"/>
<organism evidence="5 7">
    <name type="scientific">Medicago truncatula</name>
    <name type="common">Barrel medic</name>
    <name type="synonym">Medicago tribuloides</name>
    <dbReference type="NCBI Taxonomy" id="3880"/>
    <lineage>
        <taxon>Eukaryota</taxon>
        <taxon>Viridiplantae</taxon>
        <taxon>Streptophyta</taxon>
        <taxon>Embryophyta</taxon>
        <taxon>Tracheophyta</taxon>
        <taxon>Spermatophyta</taxon>
        <taxon>Magnoliopsida</taxon>
        <taxon>eudicotyledons</taxon>
        <taxon>Gunneridae</taxon>
        <taxon>Pentapetalae</taxon>
        <taxon>rosids</taxon>
        <taxon>fabids</taxon>
        <taxon>Fabales</taxon>
        <taxon>Fabaceae</taxon>
        <taxon>Papilionoideae</taxon>
        <taxon>50 kb inversion clade</taxon>
        <taxon>NPAAA clade</taxon>
        <taxon>Hologalegina</taxon>
        <taxon>IRL clade</taxon>
        <taxon>Trifolieae</taxon>
        <taxon>Medicago</taxon>
    </lineage>
</organism>
<dbReference type="NCBIfam" id="TIGR01638">
    <property type="entry name" value="Atha_cystat_rel"/>
    <property type="match status" value="1"/>
</dbReference>
<dbReference type="InterPro" id="IPR046350">
    <property type="entry name" value="Cystatin_sf"/>
</dbReference>
<reference evidence="5 7" key="2">
    <citation type="journal article" date="2014" name="BMC Genomics">
        <title>An improved genome release (version Mt4.0) for the model legume Medicago truncatula.</title>
        <authorList>
            <person name="Tang H."/>
            <person name="Krishnakumar V."/>
            <person name="Bidwell S."/>
            <person name="Rosen B."/>
            <person name="Chan A."/>
            <person name="Zhou S."/>
            <person name="Gentzbittel L."/>
            <person name="Childs K.L."/>
            <person name="Yandell M."/>
            <person name="Gundlach H."/>
            <person name="Mayer K.F."/>
            <person name="Schwartz D.C."/>
            <person name="Town C.D."/>
        </authorList>
    </citation>
    <scope>GENOME REANNOTATION</scope>
    <source>
        <strain evidence="6 7">cv. Jemalong A17</strain>
    </source>
</reference>